<gene>
    <name evidence="4" type="ORF">RhiirC2_711237</name>
</gene>
<dbReference type="VEuPathDB" id="FungiDB:FUN_002137"/>
<keyword evidence="1" id="KW-0479">Metal-binding</keyword>
<reference evidence="4 5" key="1">
    <citation type="submission" date="2016-04" db="EMBL/GenBank/DDBJ databases">
        <title>Genome analyses suggest a sexual origin of heterokaryosis in a supposedly ancient asexual fungus.</title>
        <authorList>
            <person name="Ropars J."/>
            <person name="Sedzielewska K."/>
            <person name="Noel J."/>
            <person name="Charron P."/>
            <person name="Farinelli L."/>
            <person name="Marton T."/>
            <person name="Kruger M."/>
            <person name="Pelin A."/>
            <person name="Brachmann A."/>
            <person name="Corradi N."/>
        </authorList>
    </citation>
    <scope>NUCLEOTIDE SEQUENCE [LARGE SCALE GENOMIC DNA]</scope>
    <source>
        <strain evidence="4 5">C2</strain>
    </source>
</reference>
<evidence type="ECO:0000256" key="1">
    <source>
        <dbReference type="PROSITE-ProRule" id="PRU00047"/>
    </source>
</evidence>
<keyword evidence="1" id="KW-0863">Zinc-finger</keyword>
<evidence type="ECO:0000313" key="4">
    <source>
        <dbReference type="EMBL" id="PKK71304.1"/>
    </source>
</evidence>
<dbReference type="GO" id="GO:0003676">
    <property type="term" value="F:nucleic acid binding"/>
    <property type="evidence" value="ECO:0007669"/>
    <property type="project" value="InterPro"/>
</dbReference>
<evidence type="ECO:0000259" key="3">
    <source>
        <dbReference type="PROSITE" id="PS50158"/>
    </source>
</evidence>
<dbReference type="AlphaFoldDB" id="A0A2N1NBS8"/>
<evidence type="ECO:0000256" key="2">
    <source>
        <dbReference type="SAM" id="MobiDB-lite"/>
    </source>
</evidence>
<evidence type="ECO:0000313" key="5">
    <source>
        <dbReference type="Proteomes" id="UP000233469"/>
    </source>
</evidence>
<sequence>MEQDNDNANENITLSTETADTELFLTEFRSLSDDIKQDINYYVECGVCDFPTIRALLEPKYQNQFMSSQDLSNYIQKQRILGLLFYIAFIYRRFITYKYAKTHYNQPYMVAVIFKNISTPISYWLSPNLFEEFKKHMVESVSYRARIVQQLEVLTTFHLSANKRKWFTKTEPLEHIGKGRPSSKRLKSSVEVSKKGKNKENQRAIDGVSGNKGASKRGYGCRRCGDMGHNVRTCKVAQ</sequence>
<keyword evidence="1" id="KW-0862">Zinc</keyword>
<reference evidence="4 5" key="2">
    <citation type="submission" date="2017-10" db="EMBL/GenBank/DDBJ databases">
        <title>Extensive intraspecific genome diversity in a model arbuscular mycorrhizal fungus.</title>
        <authorList>
            <person name="Chen E.C.H."/>
            <person name="Morin E."/>
            <person name="Baudet D."/>
            <person name="Noel J."/>
            <person name="Ndikumana S."/>
            <person name="Charron P."/>
            <person name="St-Onge C."/>
            <person name="Giorgi J."/>
            <person name="Grigoriev I.V."/>
            <person name="Roux C."/>
            <person name="Martin F.M."/>
            <person name="Corradi N."/>
        </authorList>
    </citation>
    <scope>NUCLEOTIDE SEQUENCE [LARGE SCALE GENOMIC DNA]</scope>
    <source>
        <strain evidence="4 5">C2</strain>
    </source>
</reference>
<dbReference type="PROSITE" id="PS50158">
    <property type="entry name" value="ZF_CCHC"/>
    <property type="match status" value="1"/>
</dbReference>
<dbReference type="VEuPathDB" id="FungiDB:FUN_002138"/>
<feature type="domain" description="CCHC-type" evidence="3">
    <location>
        <begin position="221"/>
        <end position="235"/>
    </location>
</feature>
<name>A0A2N1NBS8_9GLOM</name>
<feature type="region of interest" description="Disordered" evidence="2">
    <location>
        <begin position="175"/>
        <end position="213"/>
    </location>
</feature>
<dbReference type="EMBL" id="LLXL01000531">
    <property type="protein sequence ID" value="PKK71304.1"/>
    <property type="molecule type" value="Genomic_DNA"/>
</dbReference>
<dbReference type="GO" id="GO:0008270">
    <property type="term" value="F:zinc ion binding"/>
    <property type="evidence" value="ECO:0007669"/>
    <property type="project" value="UniProtKB-KW"/>
</dbReference>
<proteinExistence type="predicted"/>
<feature type="compositionally biased region" description="Basic and acidic residues" evidence="2">
    <location>
        <begin position="192"/>
        <end position="203"/>
    </location>
</feature>
<accession>A0A2N1NBS8</accession>
<dbReference type="InterPro" id="IPR001878">
    <property type="entry name" value="Znf_CCHC"/>
</dbReference>
<dbReference type="Proteomes" id="UP000233469">
    <property type="component" value="Unassembled WGS sequence"/>
</dbReference>
<protein>
    <recommendedName>
        <fullName evidence="3">CCHC-type domain-containing protein</fullName>
    </recommendedName>
</protein>
<organism evidence="4 5">
    <name type="scientific">Rhizophagus irregularis</name>
    <dbReference type="NCBI Taxonomy" id="588596"/>
    <lineage>
        <taxon>Eukaryota</taxon>
        <taxon>Fungi</taxon>
        <taxon>Fungi incertae sedis</taxon>
        <taxon>Mucoromycota</taxon>
        <taxon>Glomeromycotina</taxon>
        <taxon>Glomeromycetes</taxon>
        <taxon>Glomerales</taxon>
        <taxon>Glomeraceae</taxon>
        <taxon>Rhizophagus</taxon>
    </lineage>
</organism>
<comment type="caution">
    <text evidence="4">The sequence shown here is derived from an EMBL/GenBank/DDBJ whole genome shotgun (WGS) entry which is preliminary data.</text>
</comment>